<dbReference type="STRING" id="1389489.O159_05160"/>
<feature type="region of interest" description="Disordered" evidence="1">
    <location>
        <begin position="43"/>
        <end position="74"/>
    </location>
</feature>
<name>U3P4L4_LEIXC</name>
<dbReference type="Proteomes" id="UP000016743">
    <property type="component" value="Chromosome"/>
</dbReference>
<evidence type="ECO:0000313" key="2">
    <source>
        <dbReference type="EMBL" id="AGW40711.1"/>
    </source>
</evidence>
<evidence type="ECO:0000256" key="1">
    <source>
        <dbReference type="SAM" id="MobiDB-lite"/>
    </source>
</evidence>
<gene>
    <name evidence="2" type="ORF">O159_05160</name>
</gene>
<proteinExistence type="predicted"/>
<dbReference type="EMBL" id="CP006734">
    <property type="protein sequence ID" value="AGW40711.1"/>
    <property type="molecule type" value="Genomic_DNA"/>
</dbReference>
<keyword evidence="3" id="KW-1185">Reference proteome</keyword>
<accession>U3P4L4</accession>
<reference evidence="2 3" key="1">
    <citation type="journal article" date="2013" name="Genome Announc.">
        <title>Complete Genome Sequence of Leifsonia xyli subsp. cynodontis Strain DSM46306, a Gram-Positive Bacterial Pathogen of Grasses.</title>
        <authorList>
            <person name="Monteiro-Vitorello C.B."/>
            <person name="Zerillo M.M."/>
            <person name="Van Sluys M.A."/>
            <person name="Camargo L.E."/>
            <person name="Kitajima J.P."/>
        </authorList>
    </citation>
    <scope>NUCLEOTIDE SEQUENCE [LARGE SCALE GENOMIC DNA]</scope>
    <source>
        <strain evidence="2 3">DSM 46306</strain>
    </source>
</reference>
<dbReference type="HOGENOM" id="CLU_2356272_0_0_11"/>
<protein>
    <submittedName>
        <fullName evidence="2">Uncharacterized protein</fullName>
    </submittedName>
</protein>
<organism evidence="2 3">
    <name type="scientific">Leifsonia xyli subsp. cynodontis DSM 46306</name>
    <dbReference type="NCBI Taxonomy" id="1389489"/>
    <lineage>
        <taxon>Bacteria</taxon>
        <taxon>Bacillati</taxon>
        <taxon>Actinomycetota</taxon>
        <taxon>Actinomycetes</taxon>
        <taxon>Micrococcales</taxon>
        <taxon>Microbacteriaceae</taxon>
        <taxon>Leifsonia</taxon>
    </lineage>
</organism>
<sequence length="96" mass="8796">MFIVASGGSAETASPAPVVGLGVLGAGVGAGVLVGVGVGASAESGAGDGVGVDAAAGSEPVGDPSESAAAADSATRMRKVSCMRGASLPMVICLGH</sequence>
<evidence type="ECO:0000313" key="3">
    <source>
        <dbReference type="Proteomes" id="UP000016743"/>
    </source>
</evidence>
<dbReference type="AlphaFoldDB" id="U3P4L4"/>
<dbReference type="KEGG" id="lxy:O159_05160"/>